<dbReference type="AlphaFoldDB" id="A0A914YLE8"/>
<sequence>MLLSLPSSGYCPLASEESTAGQAGRTDWSSEAGAGGAGLSGLLPGQAGAADSVFVAYLCADVLRHLSETTHSAQTMAGSGAGLFRAAQGHWFYTAGGLCHVLLGGLHPDSLFCRAGLAGAGAACAGLWPVHDSRRLQYGFAHLYDNVGGGAHRRTHECTNGADWPSFGSVSGELVSGGTDYAHAIAGYGLCT</sequence>
<protein>
    <submittedName>
        <fullName evidence="2">Uncharacterized protein</fullName>
    </submittedName>
</protein>
<keyword evidence="1" id="KW-1185">Reference proteome</keyword>
<proteinExistence type="predicted"/>
<dbReference type="Proteomes" id="UP000887577">
    <property type="component" value="Unplaced"/>
</dbReference>
<reference evidence="2" key="1">
    <citation type="submission" date="2022-11" db="UniProtKB">
        <authorList>
            <consortium name="WormBaseParasite"/>
        </authorList>
    </citation>
    <scope>IDENTIFICATION</scope>
</reference>
<evidence type="ECO:0000313" key="2">
    <source>
        <dbReference type="WBParaSite" id="PSU_v2.g19724.t1"/>
    </source>
</evidence>
<name>A0A914YLE8_9BILA</name>
<evidence type="ECO:0000313" key="1">
    <source>
        <dbReference type="Proteomes" id="UP000887577"/>
    </source>
</evidence>
<organism evidence="1 2">
    <name type="scientific">Panagrolaimus superbus</name>
    <dbReference type="NCBI Taxonomy" id="310955"/>
    <lineage>
        <taxon>Eukaryota</taxon>
        <taxon>Metazoa</taxon>
        <taxon>Ecdysozoa</taxon>
        <taxon>Nematoda</taxon>
        <taxon>Chromadorea</taxon>
        <taxon>Rhabditida</taxon>
        <taxon>Tylenchina</taxon>
        <taxon>Panagrolaimomorpha</taxon>
        <taxon>Panagrolaimoidea</taxon>
        <taxon>Panagrolaimidae</taxon>
        <taxon>Panagrolaimus</taxon>
    </lineage>
</organism>
<dbReference type="WBParaSite" id="PSU_v2.g19724.t1">
    <property type="protein sequence ID" value="PSU_v2.g19724.t1"/>
    <property type="gene ID" value="PSU_v2.g19724"/>
</dbReference>
<accession>A0A914YLE8</accession>